<keyword evidence="5" id="KW-0539">Nucleus</keyword>
<keyword evidence="10" id="KW-1185">Reference proteome</keyword>
<dbReference type="AlphaFoldDB" id="A0AA88XQZ1"/>
<dbReference type="Pfam" id="PF03106">
    <property type="entry name" value="WRKY"/>
    <property type="match status" value="1"/>
</dbReference>
<evidence type="ECO:0000256" key="3">
    <source>
        <dbReference type="ARBA" id="ARBA00023125"/>
    </source>
</evidence>
<dbReference type="InterPro" id="IPR001878">
    <property type="entry name" value="Znf_CCHC"/>
</dbReference>
<keyword evidence="6" id="KW-0479">Metal-binding</keyword>
<feature type="domain" description="WRKY" evidence="8">
    <location>
        <begin position="19"/>
        <end position="56"/>
    </location>
</feature>
<gene>
    <name evidence="9" type="ORF">RJ639_001041</name>
</gene>
<dbReference type="PROSITE" id="PS50811">
    <property type="entry name" value="WRKY"/>
    <property type="match status" value="1"/>
</dbReference>
<keyword evidence="2" id="KW-0805">Transcription regulation</keyword>
<evidence type="ECO:0000256" key="4">
    <source>
        <dbReference type="ARBA" id="ARBA00023163"/>
    </source>
</evidence>
<dbReference type="EMBL" id="JAVXUP010000014">
    <property type="protein sequence ID" value="KAK3042965.1"/>
    <property type="molecule type" value="Genomic_DNA"/>
</dbReference>
<reference evidence="9" key="1">
    <citation type="submission" date="2022-12" db="EMBL/GenBank/DDBJ databases">
        <title>Draft genome assemblies for two species of Escallonia (Escalloniales).</title>
        <authorList>
            <person name="Chanderbali A."/>
            <person name="Dervinis C."/>
            <person name="Anghel I."/>
            <person name="Soltis D."/>
            <person name="Soltis P."/>
            <person name="Zapata F."/>
        </authorList>
    </citation>
    <scope>NUCLEOTIDE SEQUENCE</scope>
    <source>
        <strain evidence="9">UCBG64.0493</strain>
        <tissue evidence="9">Leaf</tissue>
    </source>
</reference>
<dbReference type="SUPFAM" id="SSF118290">
    <property type="entry name" value="WRKY DNA-binding domain"/>
    <property type="match status" value="1"/>
</dbReference>
<evidence type="ECO:0000259" key="7">
    <source>
        <dbReference type="PROSITE" id="PS50158"/>
    </source>
</evidence>
<dbReference type="InterPro" id="IPR003657">
    <property type="entry name" value="WRKY_dom"/>
</dbReference>
<dbReference type="SMART" id="SM00774">
    <property type="entry name" value="WRKY"/>
    <property type="match status" value="1"/>
</dbReference>
<dbReference type="GO" id="GO:0008270">
    <property type="term" value="F:zinc ion binding"/>
    <property type="evidence" value="ECO:0007669"/>
    <property type="project" value="UniProtKB-KW"/>
</dbReference>
<accession>A0AA88XQZ1</accession>
<dbReference type="GO" id="GO:0043565">
    <property type="term" value="F:sequence-specific DNA binding"/>
    <property type="evidence" value="ECO:0007669"/>
    <property type="project" value="InterPro"/>
</dbReference>
<keyword evidence="4" id="KW-0804">Transcription</keyword>
<proteinExistence type="predicted"/>
<evidence type="ECO:0000313" key="9">
    <source>
        <dbReference type="EMBL" id="KAK3042965.1"/>
    </source>
</evidence>
<dbReference type="Gene3D" id="2.20.25.80">
    <property type="entry name" value="WRKY domain"/>
    <property type="match status" value="1"/>
</dbReference>
<protein>
    <submittedName>
        <fullName evidence="9">Uncharacterized protein</fullName>
    </submittedName>
</protein>
<dbReference type="GO" id="GO:0005634">
    <property type="term" value="C:nucleus"/>
    <property type="evidence" value="ECO:0007669"/>
    <property type="project" value="UniProtKB-SubCell"/>
</dbReference>
<evidence type="ECO:0000256" key="5">
    <source>
        <dbReference type="ARBA" id="ARBA00023242"/>
    </source>
</evidence>
<feature type="domain" description="CCHC-type" evidence="7">
    <location>
        <begin position="286"/>
        <end position="300"/>
    </location>
</feature>
<name>A0AA88XQZ1_9ASTE</name>
<keyword evidence="6" id="KW-0863">Zinc-finger</keyword>
<evidence type="ECO:0000313" key="10">
    <source>
        <dbReference type="Proteomes" id="UP001188597"/>
    </source>
</evidence>
<sequence>MGNEILEVKPDKVRYQFVRNYFRCTHKFDQGCQATMQVQMTEDEPAMYKTTYHGFHTCKNLLKAPQIILNSTHPATDSSYLLCFDSDRIEKSKEHKQIFPMSDYLMSPDLTTLDSPGPMTVLSPGSDHGDVLSSGVYSCTATASTYSSFGMDTMGSVDFADDDNIINGLGKEGDSLPERFKAQCLVEKLPDSWKEFKLKFRQKRHAITLQETIVYIKVEAQNKKLQMIGRAKEMMAKANVVEVGPTMLQQSQNRGHGYKPYGRPQFSNYNRGQVSNPQIHQKKGECFVCGKAGHYPNVCRYWKGDQHNNNSQHSCHNNNNNSRRAPPRARANVVEADNDVIAIVISEVNLVT</sequence>
<evidence type="ECO:0000256" key="2">
    <source>
        <dbReference type="ARBA" id="ARBA00023015"/>
    </source>
</evidence>
<dbReference type="InterPro" id="IPR036576">
    <property type="entry name" value="WRKY_dom_sf"/>
</dbReference>
<evidence type="ECO:0000256" key="1">
    <source>
        <dbReference type="ARBA" id="ARBA00004123"/>
    </source>
</evidence>
<evidence type="ECO:0000259" key="8">
    <source>
        <dbReference type="PROSITE" id="PS50811"/>
    </source>
</evidence>
<keyword evidence="6" id="KW-0862">Zinc</keyword>
<keyword evidence="3" id="KW-0238">DNA-binding</keyword>
<organism evidence="9 10">
    <name type="scientific">Escallonia herrerae</name>
    <dbReference type="NCBI Taxonomy" id="1293975"/>
    <lineage>
        <taxon>Eukaryota</taxon>
        <taxon>Viridiplantae</taxon>
        <taxon>Streptophyta</taxon>
        <taxon>Embryophyta</taxon>
        <taxon>Tracheophyta</taxon>
        <taxon>Spermatophyta</taxon>
        <taxon>Magnoliopsida</taxon>
        <taxon>eudicotyledons</taxon>
        <taxon>Gunneridae</taxon>
        <taxon>Pentapetalae</taxon>
        <taxon>asterids</taxon>
        <taxon>campanulids</taxon>
        <taxon>Escalloniales</taxon>
        <taxon>Escalloniaceae</taxon>
        <taxon>Escallonia</taxon>
    </lineage>
</organism>
<dbReference type="PANTHER" id="PTHR31282">
    <property type="entry name" value="WRKY TRANSCRIPTION FACTOR 21-RELATED"/>
    <property type="match status" value="1"/>
</dbReference>
<dbReference type="InterPro" id="IPR044810">
    <property type="entry name" value="WRKY_plant"/>
</dbReference>
<evidence type="ECO:0000256" key="6">
    <source>
        <dbReference type="PROSITE-ProRule" id="PRU00047"/>
    </source>
</evidence>
<comment type="subcellular location">
    <subcellularLocation>
        <location evidence="1">Nucleus</location>
    </subcellularLocation>
</comment>
<comment type="caution">
    <text evidence="9">The sequence shown here is derived from an EMBL/GenBank/DDBJ whole genome shotgun (WGS) entry which is preliminary data.</text>
</comment>
<dbReference type="PROSITE" id="PS50158">
    <property type="entry name" value="ZF_CCHC"/>
    <property type="match status" value="1"/>
</dbReference>
<dbReference type="Proteomes" id="UP001188597">
    <property type="component" value="Unassembled WGS sequence"/>
</dbReference>
<dbReference type="GO" id="GO:0003700">
    <property type="term" value="F:DNA-binding transcription factor activity"/>
    <property type="evidence" value="ECO:0007669"/>
    <property type="project" value="InterPro"/>
</dbReference>